<sequence length="448" mass="47960">MLTGQELQAAGKGQGDRTKELLQKKQQYVSQGISNLAPIFIESAKGAVLRDIDQNTYIDLYGGIGVINAGHCPQSVVDAIKAQADKLLHSCFMVAMYDSYVELAEKLTQLTPGDHAKKAMFVNSGAEAVENAVKIARAATGKPGVIAFEAGYHGRTLLTMTLTSKVKPYKHQFGPFAPEVYKIPSAYCYRCIYKSTYPECGMHCLEAFERFFISEVAPDNISAMIIEPVQGEGGFIVPPKEFLPGLKQICEQNDILFIADEVQTGFARTGKMFAVEHYGVTPDLMTLAKGIASGMPLSAVVGRAEVMDAPTPGRVGGTYGGNPVACAAALATLELMAKEDLSARGAKIGATISGRMRELQQRFPQIGDVRELGAMVAIELVKDPATKAPAKDEVGQIIQACFKRGVLTMGAGIFGNVIRFLPPLAITDSQLDSALDAFAEALAEVLGK</sequence>
<reference evidence="7 8" key="2">
    <citation type="journal article" date="2021" name="Int. J. Syst. Evol. Microbiol.">
        <title>Isolation and Polyphasic Characterization of Desulfuromonas versatilis sp. Nov., an Electrogenic Bacteria Capable of Versatile Metabolism Isolated from a Graphene Oxide-Reducing Enrichment Culture.</title>
        <authorList>
            <person name="Xie L."/>
            <person name="Yoshida N."/>
            <person name="Ishii S."/>
            <person name="Meng L."/>
        </authorList>
    </citation>
    <scope>NUCLEOTIDE SEQUENCE [LARGE SCALE GENOMIC DNA]</scope>
    <source>
        <strain evidence="7 8">NIT-T3</strain>
    </source>
</reference>
<dbReference type="PIRSF" id="PIRSF000521">
    <property type="entry name" value="Transaminase_4ab_Lys_Orn"/>
    <property type="match status" value="1"/>
</dbReference>
<gene>
    <name evidence="7" type="primary">gabT</name>
    <name evidence="7" type="ORF">DESUT3_13310</name>
</gene>
<dbReference type="InterPro" id="IPR049704">
    <property type="entry name" value="Aminotrans_3_PPA_site"/>
</dbReference>
<dbReference type="PROSITE" id="PS00600">
    <property type="entry name" value="AA_TRANSFER_CLASS_3"/>
    <property type="match status" value="1"/>
</dbReference>
<dbReference type="Proteomes" id="UP001319827">
    <property type="component" value="Chromosome"/>
</dbReference>
<keyword evidence="5 6" id="KW-0663">Pyridoxal phosphate</keyword>
<protein>
    <submittedName>
        <fullName evidence="7">4-aminobutyrate transaminase</fullName>
    </submittedName>
</protein>
<dbReference type="RefSeq" id="WP_221251690.1">
    <property type="nucleotide sequence ID" value="NZ_AP024355.1"/>
</dbReference>
<comment type="cofactor">
    <cofactor evidence="1">
        <name>pyridoxal 5'-phosphate</name>
        <dbReference type="ChEBI" id="CHEBI:597326"/>
    </cofactor>
</comment>
<evidence type="ECO:0000256" key="1">
    <source>
        <dbReference type="ARBA" id="ARBA00001933"/>
    </source>
</evidence>
<keyword evidence="3" id="KW-0032">Aminotransferase</keyword>
<evidence type="ECO:0000313" key="7">
    <source>
        <dbReference type="EMBL" id="BCR04262.1"/>
    </source>
</evidence>
<name>A0ABM8HTB9_9BACT</name>
<dbReference type="NCBIfam" id="TIGR00700">
    <property type="entry name" value="GABAtrnsam"/>
    <property type="match status" value="1"/>
</dbReference>
<dbReference type="InterPro" id="IPR015421">
    <property type="entry name" value="PyrdxlP-dep_Trfase_major"/>
</dbReference>
<proteinExistence type="inferred from homology"/>
<evidence type="ECO:0000256" key="6">
    <source>
        <dbReference type="RuleBase" id="RU003560"/>
    </source>
</evidence>
<dbReference type="InterPro" id="IPR015424">
    <property type="entry name" value="PyrdxlP-dep_Trfase"/>
</dbReference>
<accession>A0ABM8HTB9</accession>
<reference evidence="7 8" key="1">
    <citation type="journal article" date="2016" name="C (Basel)">
        <title>Selective Growth of and Electricity Production by Marine Exoelectrogenic Bacteria in Self-Aggregated Hydrogel of Microbially Reduced Graphene Oxide.</title>
        <authorList>
            <person name="Yoshida N."/>
            <person name="Goto Y."/>
            <person name="Miyata Y."/>
        </authorList>
    </citation>
    <scope>NUCLEOTIDE SEQUENCE [LARGE SCALE GENOMIC DNA]</scope>
    <source>
        <strain evidence="7 8">NIT-T3</strain>
    </source>
</reference>
<organism evidence="7 8">
    <name type="scientific">Desulfuromonas versatilis</name>
    <dbReference type="NCBI Taxonomy" id="2802975"/>
    <lineage>
        <taxon>Bacteria</taxon>
        <taxon>Pseudomonadati</taxon>
        <taxon>Thermodesulfobacteriota</taxon>
        <taxon>Desulfuromonadia</taxon>
        <taxon>Desulfuromonadales</taxon>
        <taxon>Desulfuromonadaceae</taxon>
        <taxon>Desulfuromonas</taxon>
    </lineage>
</organism>
<dbReference type="CDD" id="cd00610">
    <property type="entry name" value="OAT_like"/>
    <property type="match status" value="1"/>
</dbReference>
<dbReference type="PANTHER" id="PTHR11986">
    <property type="entry name" value="AMINOTRANSFERASE CLASS III"/>
    <property type="match status" value="1"/>
</dbReference>
<dbReference type="Gene3D" id="3.90.1150.10">
    <property type="entry name" value="Aspartate Aminotransferase, domain 1"/>
    <property type="match status" value="1"/>
</dbReference>
<keyword evidence="4" id="KW-0808">Transferase</keyword>
<evidence type="ECO:0000256" key="4">
    <source>
        <dbReference type="ARBA" id="ARBA00022679"/>
    </source>
</evidence>
<comment type="similarity">
    <text evidence="2 6">Belongs to the class-III pyridoxal-phosphate-dependent aminotransferase family.</text>
</comment>
<evidence type="ECO:0000256" key="3">
    <source>
        <dbReference type="ARBA" id="ARBA00022576"/>
    </source>
</evidence>
<dbReference type="SUPFAM" id="SSF53383">
    <property type="entry name" value="PLP-dependent transferases"/>
    <property type="match status" value="1"/>
</dbReference>
<evidence type="ECO:0000313" key="8">
    <source>
        <dbReference type="Proteomes" id="UP001319827"/>
    </source>
</evidence>
<dbReference type="EMBL" id="AP024355">
    <property type="protein sequence ID" value="BCR04262.1"/>
    <property type="molecule type" value="Genomic_DNA"/>
</dbReference>
<dbReference type="PANTHER" id="PTHR11986:SF58">
    <property type="entry name" value="LEUCINE_METHIONINE RACEMASE"/>
    <property type="match status" value="1"/>
</dbReference>
<evidence type="ECO:0000256" key="2">
    <source>
        <dbReference type="ARBA" id="ARBA00008954"/>
    </source>
</evidence>
<keyword evidence="8" id="KW-1185">Reference proteome</keyword>
<dbReference type="InterPro" id="IPR004632">
    <property type="entry name" value="4NH2But_aminotransferase_bac"/>
</dbReference>
<dbReference type="Gene3D" id="3.40.640.10">
    <property type="entry name" value="Type I PLP-dependent aspartate aminotransferase-like (Major domain)"/>
    <property type="match status" value="1"/>
</dbReference>
<evidence type="ECO:0000256" key="5">
    <source>
        <dbReference type="ARBA" id="ARBA00022898"/>
    </source>
</evidence>
<dbReference type="InterPro" id="IPR005814">
    <property type="entry name" value="Aminotrans_3"/>
</dbReference>
<dbReference type="Pfam" id="PF00202">
    <property type="entry name" value="Aminotran_3"/>
    <property type="match status" value="1"/>
</dbReference>
<dbReference type="InterPro" id="IPR015422">
    <property type="entry name" value="PyrdxlP-dep_Trfase_small"/>
</dbReference>
<dbReference type="InterPro" id="IPR050103">
    <property type="entry name" value="Class-III_PLP-dep_AT"/>
</dbReference>